<dbReference type="AlphaFoldDB" id="A0A1G8X1C8"/>
<dbReference type="InterPro" id="IPR006311">
    <property type="entry name" value="TAT_signal"/>
</dbReference>
<dbReference type="Proteomes" id="UP000198856">
    <property type="component" value="Unassembled WGS sequence"/>
</dbReference>
<dbReference type="EMBL" id="FNFC01000010">
    <property type="protein sequence ID" value="SDJ84126.1"/>
    <property type="molecule type" value="Genomic_DNA"/>
</dbReference>
<organism evidence="1 2">
    <name type="scientific">Halovenus aranensis</name>
    <dbReference type="NCBI Taxonomy" id="890420"/>
    <lineage>
        <taxon>Archaea</taxon>
        <taxon>Methanobacteriati</taxon>
        <taxon>Methanobacteriota</taxon>
        <taxon>Stenosarchaea group</taxon>
        <taxon>Halobacteria</taxon>
        <taxon>Halobacteriales</taxon>
        <taxon>Haloarculaceae</taxon>
        <taxon>Halovenus</taxon>
    </lineage>
</organism>
<keyword evidence="2" id="KW-1185">Reference proteome</keyword>
<reference evidence="1 2" key="1">
    <citation type="submission" date="2016-10" db="EMBL/GenBank/DDBJ databases">
        <authorList>
            <person name="de Groot N.N."/>
        </authorList>
    </citation>
    <scope>NUCLEOTIDE SEQUENCE [LARGE SCALE GENOMIC DNA]</scope>
    <source>
        <strain evidence="1 2">IBRC-M10015</strain>
    </source>
</reference>
<name>A0A1G8X1C8_9EURY</name>
<dbReference type="PROSITE" id="PS51257">
    <property type="entry name" value="PROKAR_LIPOPROTEIN"/>
    <property type="match status" value="1"/>
</dbReference>
<proteinExistence type="predicted"/>
<dbReference type="RefSeq" id="WP_143414153.1">
    <property type="nucleotide sequence ID" value="NZ_FNFC01000010.1"/>
</dbReference>
<sequence>MASPRASLSRRRLLGAGAGVVTGTLAGCTRLSEFVADYVVGELNLFNLSKDRLTGPVTLVDPDGETVLDEDVNLAPESGDKDGEPSILYEDVLTTAGRYELTLELDAAGPSDRAAVTAAKRLQITDPDPEKIVVFFSERWTEEFLTIQAIEDFAELEDDFED</sequence>
<gene>
    <name evidence="1" type="ORF">SAMN05216226_11048</name>
</gene>
<evidence type="ECO:0000313" key="1">
    <source>
        <dbReference type="EMBL" id="SDJ84126.1"/>
    </source>
</evidence>
<dbReference type="PROSITE" id="PS51318">
    <property type="entry name" value="TAT"/>
    <property type="match status" value="1"/>
</dbReference>
<accession>A0A1G8X1C8</accession>
<evidence type="ECO:0000313" key="2">
    <source>
        <dbReference type="Proteomes" id="UP000198856"/>
    </source>
</evidence>
<protein>
    <submittedName>
        <fullName evidence="1">Uncharacterized protein</fullName>
    </submittedName>
</protein>